<protein>
    <submittedName>
        <fullName evidence="10">MFS monosaccharide transporter</fullName>
    </submittedName>
</protein>
<feature type="transmembrane region" description="Helical" evidence="8">
    <location>
        <begin position="377"/>
        <end position="399"/>
    </location>
</feature>
<evidence type="ECO:0000256" key="5">
    <source>
        <dbReference type="ARBA" id="ARBA00022989"/>
    </source>
</evidence>
<dbReference type="InterPro" id="IPR005828">
    <property type="entry name" value="MFS_sugar_transport-like"/>
</dbReference>
<dbReference type="PANTHER" id="PTHR48022">
    <property type="entry name" value="PLASTIDIC GLUCOSE TRANSPORTER 4"/>
    <property type="match status" value="1"/>
</dbReference>
<dbReference type="PROSITE" id="PS00216">
    <property type="entry name" value="SUGAR_TRANSPORT_1"/>
    <property type="match status" value="1"/>
</dbReference>
<comment type="subcellular location">
    <subcellularLocation>
        <location evidence="1">Membrane</location>
        <topology evidence="1">Multi-pass membrane protein</topology>
    </subcellularLocation>
</comment>
<accession>A0A2G7FP71</accession>
<dbReference type="SUPFAM" id="SSF103473">
    <property type="entry name" value="MFS general substrate transporter"/>
    <property type="match status" value="1"/>
</dbReference>
<dbReference type="PROSITE" id="PS00217">
    <property type="entry name" value="SUGAR_TRANSPORT_2"/>
    <property type="match status" value="1"/>
</dbReference>
<comment type="similarity">
    <text evidence="2 7">Belongs to the major facilitator superfamily. Sugar transporter (TC 2.A.1.1) family.</text>
</comment>
<evidence type="ECO:0000256" key="1">
    <source>
        <dbReference type="ARBA" id="ARBA00004141"/>
    </source>
</evidence>
<reference evidence="10 11" key="1">
    <citation type="submission" date="2017-05" db="EMBL/GenBank/DDBJ databases">
        <title>Genome sequence for an aflatoxigenic pathogen of Argentinian peanut, Aspergillus arachidicola.</title>
        <authorList>
            <person name="Moore G."/>
            <person name="Beltz S.B."/>
            <person name="Mack B.M."/>
        </authorList>
    </citation>
    <scope>NUCLEOTIDE SEQUENCE [LARGE SCALE GENOMIC DNA]</scope>
    <source>
        <strain evidence="10 11">CBS 117610</strain>
    </source>
</reference>
<dbReference type="Pfam" id="PF00083">
    <property type="entry name" value="Sugar_tr"/>
    <property type="match status" value="1"/>
</dbReference>
<evidence type="ECO:0000256" key="4">
    <source>
        <dbReference type="ARBA" id="ARBA00022692"/>
    </source>
</evidence>
<dbReference type="EMBL" id="NEXV01000522">
    <property type="protein sequence ID" value="PIG82437.1"/>
    <property type="molecule type" value="Genomic_DNA"/>
</dbReference>
<name>A0A2G7FP71_9EURO</name>
<keyword evidence="4 8" id="KW-0812">Transmembrane</keyword>
<evidence type="ECO:0000256" key="2">
    <source>
        <dbReference type="ARBA" id="ARBA00010992"/>
    </source>
</evidence>
<keyword evidence="11" id="KW-1185">Reference proteome</keyword>
<feature type="transmembrane region" description="Helical" evidence="8">
    <location>
        <begin position="414"/>
        <end position="437"/>
    </location>
</feature>
<dbReference type="InterPro" id="IPR005829">
    <property type="entry name" value="Sugar_transporter_CS"/>
</dbReference>
<feature type="transmembrane region" description="Helical" evidence="8">
    <location>
        <begin position="133"/>
        <end position="150"/>
    </location>
</feature>
<dbReference type="NCBIfam" id="TIGR00879">
    <property type="entry name" value="SP"/>
    <property type="match status" value="1"/>
</dbReference>
<evidence type="ECO:0000256" key="8">
    <source>
        <dbReference type="SAM" id="Phobius"/>
    </source>
</evidence>
<dbReference type="AlphaFoldDB" id="A0A2G7FP71"/>
<dbReference type="InterPro" id="IPR036259">
    <property type="entry name" value="MFS_trans_sf"/>
</dbReference>
<organism evidence="10 11">
    <name type="scientific">Aspergillus arachidicola</name>
    <dbReference type="NCBI Taxonomy" id="656916"/>
    <lineage>
        <taxon>Eukaryota</taxon>
        <taxon>Fungi</taxon>
        <taxon>Dikarya</taxon>
        <taxon>Ascomycota</taxon>
        <taxon>Pezizomycotina</taxon>
        <taxon>Eurotiomycetes</taxon>
        <taxon>Eurotiomycetidae</taxon>
        <taxon>Eurotiales</taxon>
        <taxon>Aspergillaceae</taxon>
        <taxon>Aspergillus</taxon>
        <taxon>Aspergillus subgen. Circumdati</taxon>
    </lineage>
</organism>
<feature type="domain" description="Major facilitator superfamily (MFS) profile" evidence="9">
    <location>
        <begin position="57"/>
        <end position="502"/>
    </location>
</feature>
<feature type="transmembrane region" description="Helical" evidence="8">
    <location>
        <begin position="162"/>
        <end position="181"/>
    </location>
</feature>
<dbReference type="CDD" id="cd17356">
    <property type="entry name" value="MFS_HXT"/>
    <property type="match status" value="1"/>
</dbReference>
<dbReference type="PANTHER" id="PTHR48022:SF91">
    <property type="entry name" value="MAJOR FACILITATOR SUPERFAMILY (MFS) PROFILE DOMAIN-CONTAINING PROTEIN-RELATED"/>
    <property type="match status" value="1"/>
</dbReference>
<dbReference type="PROSITE" id="PS50850">
    <property type="entry name" value="MFS"/>
    <property type="match status" value="1"/>
</dbReference>
<dbReference type="GO" id="GO:0016020">
    <property type="term" value="C:membrane"/>
    <property type="evidence" value="ECO:0007669"/>
    <property type="project" value="UniProtKB-SubCell"/>
</dbReference>
<dbReference type="Proteomes" id="UP000231358">
    <property type="component" value="Unassembled WGS sequence"/>
</dbReference>
<evidence type="ECO:0000313" key="11">
    <source>
        <dbReference type="Proteomes" id="UP000231358"/>
    </source>
</evidence>
<evidence type="ECO:0000256" key="6">
    <source>
        <dbReference type="ARBA" id="ARBA00023136"/>
    </source>
</evidence>
<evidence type="ECO:0000256" key="7">
    <source>
        <dbReference type="RuleBase" id="RU003346"/>
    </source>
</evidence>
<feature type="non-terminal residue" evidence="10">
    <location>
        <position position="1"/>
    </location>
</feature>
<dbReference type="STRING" id="656916.A0A2G7FP71"/>
<feature type="transmembrane region" description="Helical" evidence="8">
    <location>
        <begin position="347"/>
        <end position="368"/>
    </location>
</feature>
<keyword evidence="5 8" id="KW-1133">Transmembrane helix</keyword>
<dbReference type="InterPro" id="IPR003663">
    <property type="entry name" value="Sugar/inositol_transpt"/>
</dbReference>
<gene>
    <name evidence="10" type="ORF">AARAC_004868</name>
</gene>
<feature type="transmembrane region" description="Helical" evidence="8">
    <location>
        <begin position="193"/>
        <end position="215"/>
    </location>
</feature>
<sequence>SQILSTMGVETSAQHGEMISPAGAPQYSSQESVAVNKPMEIGLDTPVPRITLRAFIMGAFVSMGGLLFGYDTGQISGFQEMENYLERYGQLNDEGKYYFSNVRSGLIVSLLSIGTLIGALVAAPIADKLGRKWSITFWCIILNVGLIVQISSPAGKWVQMVMGRWVTGLGVGGCSLLVPMYQGESAPRQVRGAMISCYQLFVTLGIFLSYCINLGTEHLEGTEQWRITLGLTFLFALVLGGGMACFPESPRFEFRHGRVDSARNTMSKLYGVPENHRVILQEIEEIQQQLDAESQEQVWHEFITAPRMLYRIALGMVLQSLQQLTGANYFFYYGTTIFQGAGISNSFITQVILGAVNFGTTFGGLYIVENFGRRKSLIAGAAFMFVCFMIFASIGHFMLDVQNPENTPGPGKGMVVVACFFITAYAMTWGPMIWAICAELFPSKYRAKGMALATASNWLWNFLIGFFTPFITGAIDFAYGYVFAGCLAVAALVVYFFVIEGKGRTLEELDWMYVNKVAPWKSSNFEMPSLHDQQYGNQHGRKESRSYHAENA</sequence>
<dbReference type="InterPro" id="IPR020846">
    <property type="entry name" value="MFS_dom"/>
</dbReference>
<dbReference type="Gene3D" id="1.20.1250.20">
    <property type="entry name" value="MFS general substrate transporter like domains"/>
    <property type="match status" value="1"/>
</dbReference>
<evidence type="ECO:0000259" key="9">
    <source>
        <dbReference type="PROSITE" id="PS50850"/>
    </source>
</evidence>
<feature type="transmembrane region" description="Helical" evidence="8">
    <location>
        <begin position="449"/>
        <end position="471"/>
    </location>
</feature>
<dbReference type="FunFam" id="1.20.1250.20:FF:000044">
    <property type="entry name" value="Hexose transporter Hxt3p"/>
    <property type="match status" value="1"/>
</dbReference>
<evidence type="ECO:0000313" key="10">
    <source>
        <dbReference type="EMBL" id="PIG82437.1"/>
    </source>
</evidence>
<dbReference type="GO" id="GO:0005351">
    <property type="term" value="F:carbohydrate:proton symporter activity"/>
    <property type="evidence" value="ECO:0007669"/>
    <property type="project" value="TreeGrafter"/>
</dbReference>
<dbReference type="InterPro" id="IPR050360">
    <property type="entry name" value="MFS_Sugar_Transporters"/>
</dbReference>
<feature type="transmembrane region" description="Helical" evidence="8">
    <location>
        <begin position="312"/>
        <end position="335"/>
    </location>
</feature>
<feature type="transmembrane region" description="Helical" evidence="8">
    <location>
        <begin position="50"/>
        <end position="70"/>
    </location>
</feature>
<keyword evidence="6 8" id="KW-0472">Membrane</keyword>
<feature type="transmembrane region" description="Helical" evidence="8">
    <location>
        <begin position="106"/>
        <end position="126"/>
    </location>
</feature>
<comment type="caution">
    <text evidence="10">The sequence shown here is derived from an EMBL/GenBank/DDBJ whole genome shotgun (WGS) entry which is preliminary data.</text>
</comment>
<dbReference type="PRINTS" id="PR00171">
    <property type="entry name" value="SUGRTRNSPORT"/>
</dbReference>
<evidence type="ECO:0000256" key="3">
    <source>
        <dbReference type="ARBA" id="ARBA00022448"/>
    </source>
</evidence>
<proteinExistence type="inferred from homology"/>
<feature type="transmembrane region" description="Helical" evidence="8">
    <location>
        <begin position="477"/>
        <end position="498"/>
    </location>
</feature>
<feature type="transmembrane region" description="Helical" evidence="8">
    <location>
        <begin position="227"/>
        <end position="246"/>
    </location>
</feature>
<keyword evidence="3 7" id="KW-0813">Transport</keyword>